<evidence type="ECO:0000256" key="7">
    <source>
        <dbReference type="RuleBase" id="RU000563"/>
    </source>
</evidence>
<dbReference type="HAMAP" id="MF_01363">
    <property type="entry name" value="Ribosomal_bL21"/>
    <property type="match status" value="1"/>
</dbReference>
<dbReference type="GO" id="GO:1990904">
    <property type="term" value="C:ribonucleoprotein complex"/>
    <property type="evidence" value="ECO:0007669"/>
    <property type="project" value="UniProtKB-KW"/>
</dbReference>
<comment type="similarity">
    <text evidence="1 6 7">Belongs to the bacterial ribosomal protein bL21 family.</text>
</comment>
<dbReference type="GO" id="GO:0009507">
    <property type="term" value="C:chloroplast"/>
    <property type="evidence" value="ECO:0007669"/>
    <property type="project" value="UniProtKB-SubCell"/>
</dbReference>
<organism evidence="8">
    <name type="scientific">Polysiphonia sertularioides</name>
    <dbReference type="NCBI Taxonomy" id="945028"/>
    <lineage>
        <taxon>Eukaryota</taxon>
        <taxon>Rhodophyta</taxon>
        <taxon>Florideophyceae</taxon>
        <taxon>Rhodymeniophycidae</taxon>
        <taxon>Ceramiales</taxon>
        <taxon>Rhodomelaceae</taxon>
        <taxon>Polysiphonioideae</taxon>
        <taxon>Polysiphonia</taxon>
    </lineage>
</organism>
<dbReference type="InterPro" id="IPR018258">
    <property type="entry name" value="Ribosomal_bL21_CS"/>
</dbReference>
<accession>A0A1Z1MFP9</accession>
<dbReference type="GO" id="GO:0006412">
    <property type="term" value="P:translation"/>
    <property type="evidence" value="ECO:0007669"/>
    <property type="project" value="UniProtKB-UniRule"/>
</dbReference>
<evidence type="ECO:0000256" key="4">
    <source>
        <dbReference type="ARBA" id="ARBA00022980"/>
    </source>
</evidence>
<keyword evidence="8" id="KW-0150">Chloroplast</keyword>
<dbReference type="InterPro" id="IPR001787">
    <property type="entry name" value="Ribosomal_bL21"/>
</dbReference>
<keyword evidence="8" id="KW-0934">Plastid</keyword>
<dbReference type="EMBL" id="MF101435">
    <property type="protein sequence ID" value="ARW64897.1"/>
    <property type="molecule type" value="Genomic_DNA"/>
</dbReference>
<dbReference type="PROSITE" id="PS01169">
    <property type="entry name" value="RIBOSOMAL_L21"/>
    <property type="match status" value="1"/>
</dbReference>
<reference evidence="8" key="1">
    <citation type="journal article" date="2017" name="J. Phycol.">
        <title>Analysis of chloroplast genomes and a supermatrix inform reclassification of the Rhodomelaceae (Rhodophyta).</title>
        <authorList>
            <person name="Diaz-Tapia P."/>
            <person name="Maggs C.A."/>
            <person name="West J.A."/>
            <person name="Verbruggen H."/>
        </authorList>
    </citation>
    <scope>NUCLEOTIDE SEQUENCE</scope>
    <source>
        <strain evidence="8">PD0001</strain>
    </source>
</reference>
<sequence>MTYAVLDVSGTQIIVESGKFYDVNHLNANPGDIVHLNRVLFLKGDDNYLVGKPCINSVHVKAIILKHFNNNKVTVFKFKRKKNSRLKKGHRQKLTRIFIQDIIS</sequence>
<evidence type="ECO:0000256" key="3">
    <source>
        <dbReference type="ARBA" id="ARBA00022884"/>
    </source>
</evidence>
<evidence type="ECO:0000313" key="8">
    <source>
        <dbReference type="EMBL" id="ARW64897.1"/>
    </source>
</evidence>
<evidence type="ECO:0000256" key="6">
    <source>
        <dbReference type="HAMAP-Rule" id="MF_01363"/>
    </source>
</evidence>
<keyword evidence="5 6" id="KW-0687">Ribonucleoprotein</keyword>
<dbReference type="InterPro" id="IPR028909">
    <property type="entry name" value="bL21-like"/>
</dbReference>
<dbReference type="AlphaFoldDB" id="A0A1Z1MFP9"/>
<evidence type="ECO:0000256" key="1">
    <source>
        <dbReference type="ARBA" id="ARBA00008563"/>
    </source>
</evidence>
<dbReference type="GO" id="GO:0003735">
    <property type="term" value="F:structural constituent of ribosome"/>
    <property type="evidence" value="ECO:0007669"/>
    <property type="project" value="InterPro"/>
</dbReference>
<comment type="subcellular location">
    <subcellularLocation>
        <location evidence="6">Plastid</location>
        <location evidence="6">Chloroplast</location>
    </subcellularLocation>
</comment>
<dbReference type="PANTHER" id="PTHR21349">
    <property type="entry name" value="50S RIBOSOMAL PROTEIN L21"/>
    <property type="match status" value="1"/>
</dbReference>
<keyword evidence="4 6" id="KW-0689">Ribosomal protein</keyword>
<dbReference type="InterPro" id="IPR036164">
    <property type="entry name" value="bL21-like_sf"/>
</dbReference>
<keyword evidence="3 6" id="KW-0694">RNA-binding</keyword>
<gene>
    <name evidence="6 8" type="primary">rpl21</name>
</gene>
<dbReference type="NCBIfam" id="TIGR00061">
    <property type="entry name" value="L21"/>
    <property type="match status" value="1"/>
</dbReference>
<dbReference type="GO" id="GO:0005840">
    <property type="term" value="C:ribosome"/>
    <property type="evidence" value="ECO:0007669"/>
    <property type="project" value="UniProtKB-KW"/>
</dbReference>
<dbReference type="GO" id="GO:0019843">
    <property type="term" value="F:rRNA binding"/>
    <property type="evidence" value="ECO:0007669"/>
    <property type="project" value="UniProtKB-UniRule"/>
</dbReference>
<keyword evidence="2 6" id="KW-0699">rRNA-binding</keyword>
<proteinExistence type="inferred from homology"/>
<evidence type="ECO:0000256" key="5">
    <source>
        <dbReference type="ARBA" id="ARBA00023274"/>
    </source>
</evidence>
<name>A0A1Z1MFP9_9FLOR</name>
<geneLocation type="chloroplast" evidence="8"/>
<dbReference type="PANTHER" id="PTHR21349:SF0">
    <property type="entry name" value="LARGE RIBOSOMAL SUBUNIT PROTEIN BL21M"/>
    <property type="match status" value="1"/>
</dbReference>
<dbReference type="Pfam" id="PF00829">
    <property type="entry name" value="Ribosomal_L21p"/>
    <property type="match status" value="1"/>
</dbReference>
<protein>
    <recommendedName>
        <fullName evidence="6">Large ribosomal subunit protein bL21c</fullName>
    </recommendedName>
</protein>
<comment type="function">
    <text evidence="6 7">This protein binds to 23S rRNA.</text>
</comment>
<dbReference type="SUPFAM" id="SSF141091">
    <property type="entry name" value="L21p-like"/>
    <property type="match status" value="1"/>
</dbReference>
<comment type="subunit">
    <text evidence="6 7">Part of the 50S ribosomal subunit.</text>
</comment>
<evidence type="ECO:0000256" key="2">
    <source>
        <dbReference type="ARBA" id="ARBA00022730"/>
    </source>
</evidence>